<dbReference type="SMART" id="SM00388">
    <property type="entry name" value="HisKA"/>
    <property type="match status" value="1"/>
</dbReference>
<keyword evidence="6 12" id="KW-0812">Transmembrane</keyword>
<evidence type="ECO:0000313" key="16">
    <source>
        <dbReference type="Proteomes" id="UP001596956"/>
    </source>
</evidence>
<dbReference type="Proteomes" id="UP001596956">
    <property type="component" value="Unassembled WGS sequence"/>
</dbReference>
<dbReference type="PRINTS" id="PR00344">
    <property type="entry name" value="BCTRLSENSOR"/>
</dbReference>
<dbReference type="InterPro" id="IPR036890">
    <property type="entry name" value="HATPase_C_sf"/>
</dbReference>
<keyword evidence="8 12" id="KW-1133">Transmembrane helix</keyword>
<organism evidence="15 16">
    <name type="scientific">Streptomonospora algeriensis</name>
    <dbReference type="NCBI Taxonomy" id="995084"/>
    <lineage>
        <taxon>Bacteria</taxon>
        <taxon>Bacillati</taxon>
        <taxon>Actinomycetota</taxon>
        <taxon>Actinomycetes</taxon>
        <taxon>Streptosporangiales</taxon>
        <taxon>Nocardiopsidaceae</taxon>
        <taxon>Streptomonospora</taxon>
    </lineage>
</organism>
<comment type="subcellular location">
    <subcellularLocation>
        <location evidence="2">Cell membrane</location>
    </subcellularLocation>
</comment>
<dbReference type="InterPro" id="IPR050736">
    <property type="entry name" value="Sensor_HK_Regulatory"/>
</dbReference>
<dbReference type="InterPro" id="IPR003594">
    <property type="entry name" value="HATPase_dom"/>
</dbReference>
<dbReference type="CDD" id="cd00082">
    <property type="entry name" value="HisKA"/>
    <property type="match status" value="1"/>
</dbReference>
<dbReference type="Pfam" id="PF02518">
    <property type="entry name" value="HATPase_c"/>
    <property type="match status" value="1"/>
</dbReference>
<dbReference type="PROSITE" id="PS50885">
    <property type="entry name" value="HAMP"/>
    <property type="match status" value="1"/>
</dbReference>
<evidence type="ECO:0000259" key="13">
    <source>
        <dbReference type="PROSITE" id="PS50109"/>
    </source>
</evidence>
<dbReference type="CDD" id="cd00075">
    <property type="entry name" value="HATPase"/>
    <property type="match status" value="1"/>
</dbReference>
<keyword evidence="12" id="KW-0472">Membrane</keyword>
<dbReference type="SUPFAM" id="SSF158472">
    <property type="entry name" value="HAMP domain-like"/>
    <property type="match status" value="1"/>
</dbReference>
<comment type="caution">
    <text evidence="15">The sequence shown here is derived from an EMBL/GenBank/DDBJ whole genome shotgun (WGS) entry which is preliminary data.</text>
</comment>
<feature type="transmembrane region" description="Helical" evidence="12">
    <location>
        <begin position="227"/>
        <end position="250"/>
    </location>
</feature>
<proteinExistence type="predicted"/>
<evidence type="ECO:0000256" key="12">
    <source>
        <dbReference type="SAM" id="Phobius"/>
    </source>
</evidence>
<keyword evidence="5" id="KW-0808">Transferase</keyword>
<evidence type="ECO:0000256" key="6">
    <source>
        <dbReference type="ARBA" id="ARBA00022692"/>
    </source>
</evidence>
<feature type="compositionally biased region" description="Low complexity" evidence="11">
    <location>
        <begin position="583"/>
        <end position="619"/>
    </location>
</feature>
<dbReference type="Gene3D" id="6.10.340.10">
    <property type="match status" value="1"/>
</dbReference>
<keyword evidence="4" id="KW-0597">Phosphoprotein</keyword>
<evidence type="ECO:0000256" key="7">
    <source>
        <dbReference type="ARBA" id="ARBA00022777"/>
    </source>
</evidence>
<gene>
    <name evidence="15" type="primary">mtrB</name>
    <name evidence="15" type="ORF">ACFQZU_06540</name>
</gene>
<evidence type="ECO:0000256" key="11">
    <source>
        <dbReference type="SAM" id="MobiDB-lite"/>
    </source>
</evidence>
<name>A0ABW3BDM8_9ACTN</name>
<dbReference type="PANTHER" id="PTHR43711">
    <property type="entry name" value="TWO-COMPONENT HISTIDINE KINASE"/>
    <property type="match status" value="1"/>
</dbReference>
<evidence type="ECO:0000256" key="4">
    <source>
        <dbReference type="ARBA" id="ARBA00022553"/>
    </source>
</evidence>
<dbReference type="GO" id="GO:0016301">
    <property type="term" value="F:kinase activity"/>
    <property type="evidence" value="ECO:0007669"/>
    <property type="project" value="UniProtKB-KW"/>
</dbReference>
<protein>
    <recommendedName>
        <fullName evidence="10">Sensor histidine kinase MtrB</fullName>
        <ecNumber evidence="3">2.7.13.3</ecNumber>
    </recommendedName>
</protein>
<dbReference type="CDD" id="cd06225">
    <property type="entry name" value="HAMP"/>
    <property type="match status" value="1"/>
</dbReference>
<dbReference type="SMART" id="SM00304">
    <property type="entry name" value="HAMP"/>
    <property type="match status" value="1"/>
</dbReference>
<keyword evidence="7 15" id="KW-0418">Kinase</keyword>
<dbReference type="PROSITE" id="PS50109">
    <property type="entry name" value="HIS_KIN"/>
    <property type="match status" value="1"/>
</dbReference>
<evidence type="ECO:0000256" key="5">
    <source>
        <dbReference type="ARBA" id="ARBA00022679"/>
    </source>
</evidence>
<evidence type="ECO:0000256" key="8">
    <source>
        <dbReference type="ARBA" id="ARBA00022989"/>
    </source>
</evidence>
<evidence type="ECO:0000256" key="1">
    <source>
        <dbReference type="ARBA" id="ARBA00000085"/>
    </source>
</evidence>
<comment type="catalytic activity">
    <reaction evidence="1">
        <text>ATP + protein L-histidine = ADP + protein N-phospho-L-histidine.</text>
        <dbReference type="EC" id="2.7.13.3"/>
    </reaction>
</comment>
<dbReference type="InterPro" id="IPR036097">
    <property type="entry name" value="HisK_dim/P_sf"/>
</dbReference>
<dbReference type="InterPro" id="IPR003660">
    <property type="entry name" value="HAMP_dom"/>
</dbReference>
<dbReference type="Gene3D" id="1.10.287.130">
    <property type="match status" value="1"/>
</dbReference>
<evidence type="ECO:0000313" key="15">
    <source>
        <dbReference type="EMBL" id="MFD0800976.1"/>
    </source>
</evidence>
<feature type="domain" description="HAMP" evidence="14">
    <location>
        <begin position="252"/>
        <end position="304"/>
    </location>
</feature>
<dbReference type="InterPro" id="IPR005467">
    <property type="entry name" value="His_kinase_dom"/>
</dbReference>
<feature type="region of interest" description="Disordered" evidence="11">
    <location>
        <begin position="534"/>
        <end position="639"/>
    </location>
</feature>
<dbReference type="SUPFAM" id="SSF47384">
    <property type="entry name" value="Homodimeric domain of signal transducing histidine kinase"/>
    <property type="match status" value="1"/>
</dbReference>
<reference evidence="16" key="1">
    <citation type="journal article" date="2019" name="Int. J. Syst. Evol. Microbiol.">
        <title>The Global Catalogue of Microorganisms (GCM) 10K type strain sequencing project: providing services to taxonomists for standard genome sequencing and annotation.</title>
        <authorList>
            <consortium name="The Broad Institute Genomics Platform"/>
            <consortium name="The Broad Institute Genome Sequencing Center for Infectious Disease"/>
            <person name="Wu L."/>
            <person name="Ma J."/>
        </authorList>
    </citation>
    <scope>NUCLEOTIDE SEQUENCE [LARGE SCALE GENOMIC DNA]</scope>
    <source>
        <strain evidence="16">CCUG 63369</strain>
    </source>
</reference>
<dbReference type="PANTHER" id="PTHR43711:SF1">
    <property type="entry name" value="HISTIDINE KINASE 1"/>
    <property type="match status" value="1"/>
</dbReference>
<evidence type="ECO:0000259" key="14">
    <source>
        <dbReference type="PROSITE" id="PS50885"/>
    </source>
</evidence>
<evidence type="ECO:0000256" key="2">
    <source>
        <dbReference type="ARBA" id="ARBA00004236"/>
    </source>
</evidence>
<dbReference type="Gene3D" id="3.30.565.10">
    <property type="entry name" value="Histidine kinase-like ATPase, C-terminal domain"/>
    <property type="match status" value="1"/>
</dbReference>
<feature type="transmembrane region" description="Helical" evidence="12">
    <location>
        <begin position="64"/>
        <end position="84"/>
    </location>
</feature>
<evidence type="ECO:0000256" key="10">
    <source>
        <dbReference type="ARBA" id="ARBA00035305"/>
    </source>
</evidence>
<dbReference type="SUPFAM" id="SSF55874">
    <property type="entry name" value="ATPase domain of HSP90 chaperone/DNA topoisomerase II/histidine kinase"/>
    <property type="match status" value="1"/>
</dbReference>
<dbReference type="EMBL" id="JBHTHR010000128">
    <property type="protein sequence ID" value="MFD0800976.1"/>
    <property type="molecule type" value="Genomic_DNA"/>
</dbReference>
<keyword evidence="16" id="KW-1185">Reference proteome</keyword>
<accession>A0ABW3BDM8</accession>
<evidence type="ECO:0000256" key="3">
    <source>
        <dbReference type="ARBA" id="ARBA00012438"/>
    </source>
</evidence>
<dbReference type="NCBIfam" id="NF040691">
    <property type="entry name" value="MtrAB_MtrB"/>
    <property type="match status" value="1"/>
</dbReference>
<dbReference type="Pfam" id="PF00672">
    <property type="entry name" value="HAMP"/>
    <property type="match status" value="1"/>
</dbReference>
<dbReference type="InterPro" id="IPR004358">
    <property type="entry name" value="Sig_transdc_His_kin-like_C"/>
</dbReference>
<dbReference type="Pfam" id="PF00512">
    <property type="entry name" value="HisKA"/>
    <property type="match status" value="1"/>
</dbReference>
<sequence>MAQVRGDADTGNATRPDRDPGGARSRWHRLAALPLRSYLAAQRGARALVRGVHTRWRRSLQLRVVTTTLLISGLVTAILGFFLVQQVLTGLLDAKREAALNDHKAGLDRAVTIMQDGDQTTDQDGRAEEITSRLSNHSGTTGLYDVVILPDVGGLSGYATVDKASVPQPLREEVGQSSELGKQFVTYTQIVDDDYRAPGLVVGARLSNAYELYYLFPLDHEQQMLDLVQNTVVFVGTVLILLLAVIAYVVTRQVVTPVRAAAGSAERLASGDLSERMKVRGEDDLARLALSFNDMAGNLQEKIRELEELSQVQRQFASDVSHELRTPLTTIRMAGDLLYEDRDELEPHMGRSVELLQSQLERFEELLGDLLEISRHDAGAATLSMEGVDMRDVVMKAVGDAEQIAEKSGIKVVMRLPAEPCTAEFDMRRINRILRNLIVNAIEHSEGRDVIVTAAGDRDAVAVAVRDFGVGLKEGEEHMCFDRFWRADPARARTTGGTGLGLSIAKEDARLHGGWLQAWGMPGKGSQFRLSLPRREGQELRGSPLPLAPPEMATGRMRGFSASMGERAAGAPGADTGPGGAGADASADTAGSGTETGTGTEAGADADAAEASTEDAAASPGSDESAGLSADKSRAEEVT</sequence>
<dbReference type="InterPro" id="IPR003661">
    <property type="entry name" value="HisK_dim/P_dom"/>
</dbReference>
<evidence type="ECO:0000256" key="9">
    <source>
        <dbReference type="ARBA" id="ARBA00023012"/>
    </source>
</evidence>
<dbReference type="EC" id="2.7.13.3" evidence="3"/>
<dbReference type="InterPro" id="IPR047669">
    <property type="entry name" value="MtrAB_MtrB"/>
</dbReference>
<feature type="region of interest" description="Disordered" evidence="11">
    <location>
        <begin position="1"/>
        <end position="25"/>
    </location>
</feature>
<feature type="domain" description="Histidine kinase" evidence="13">
    <location>
        <begin position="319"/>
        <end position="536"/>
    </location>
</feature>
<dbReference type="SMART" id="SM00387">
    <property type="entry name" value="HATPase_c"/>
    <property type="match status" value="1"/>
</dbReference>
<keyword evidence="9" id="KW-0902">Two-component regulatory system</keyword>